<dbReference type="GO" id="GO:0005829">
    <property type="term" value="C:cytosol"/>
    <property type="evidence" value="ECO:0007669"/>
    <property type="project" value="TreeGrafter"/>
</dbReference>
<protein>
    <submittedName>
        <fullName evidence="2">Rrf2 family transcriptional regulator</fullName>
    </submittedName>
</protein>
<organism evidence="2 3">
    <name type="scientific">Trichormus variabilis SAG 1403-4b</name>
    <dbReference type="NCBI Taxonomy" id="447716"/>
    <lineage>
        <taxon>Bacteria</taxon>
        <taxon>Bacillati</taxon>
        <taxon>Cyanobacteriota</taxon>
        <taxon>Cyanophyceae</taxon>
        <taxon>Nostocales</taxon>
        <taxon>Nostocaceae</taxon>
        <taxon>Trichormus</taxon>
    </lineage>
</organism>
<dbReference type="PROSITE" id="PS01332">
    <property type="entry name" value="HTH_RRF2_1"/>
    <property type="match status" value="1"/>
</dbReference>
<dbReference type="Gene3D" id="1.10.10.10">
    <property type="entry name" value="Winged helix-like DNA-binding domain superfamily/Winged helix DNA-binding domain"/>
    <property type="match status" value="1"/>
</dbReference>
<evidence type="ECO:0000313" key="2">
    <source>
        <dbReference type="EMBL" id="RUS96460.1"/>
    </source>
</evidence>
<dbReference type="InterPro" id="IPR000944">
    <property type="entry name" value="Tscrpt_reg_Rrf2"/>
</dbReference>
<dbReference type="EMBL" id="RSCM01000007">
    <property type="protein sequence ID" value="RUS96460.1"/>
    <property type="molecule type" value="Genomic_DNA"/>
</dbReference>
<evidence type="ECO:0000313" key="3">
    <source>
        <dbReference type="Proteomes" id="UP000276103"/>
    </source>
</evidence>
<dbReference type="RefSeq" id="WP_309296887.1">
    <property type="nucleotide sequence ID" value="NZ_RSCM01000007.1"/>
</dbReference>
<sequence length="146" mass="16898">MMEISSKVRYALLALLELARYYERGEYLQIEQIASVQQIPDRYLGQLLMILRRSGLVRSQRGAKGGYLLSKPPQQITLLEILTCLDGINTHEKFQRTEFSTMENMIIVGIWEEAAGAAIAVFEGYTLQDMWDKRQQVQQIQPMYHI</sequence>
<dbReference type="InterPro" id="IPR030489">
    <property type="entry name" value="TR_Rrf2-type_CS"/>
</dbReference>
<name>A0A3S1CQB9_ANAVA</name>
<dbReference type="AlphaFoldDB" id="A0A3S1CQB9"/>
<dbReference type="PANTHER" id="PTHR33221:SF5">
    <property type="entry name" value="HTH-TYPE TRANSCRIPTIONAL REGULATOR ISCR"/>
    <property type="match status" value="1"/>
</dbReference>
<dbReference type="PROSITE" id="PS51197">
    <property type="entry name" value="HTH_RRF2_2"/>
    <property type="match status" value="1"/>
</dbReference>
<keyword evidence="1" id="KW-0238">DNA-binding</keyword>
<dbReference type="InterPro" id="IPR036388">
    <property type="entry name" value="WH-like_DNA-bd_sf"/>
</dbReference>
<evidence type="ECO:0000256" key="1">
    <source>
        <dbReference type="ARBA" id="ARBA00023125"/>
    </source>
</evidence>
<reference evidence="2 3" key="1">
    <citation type="journal article" date="2019" name="Genome Biol. Evol.">
        <title>Day and night: Metabolic profiles and evolutionary relationships of six axenic non-marine cyanobacteria.</title>
        <authorList>
            <person name="Will S.E."/>
            <person name="Henke P."/>
            <person name="Boedeker C."/>
            <person name="Huang S."/>
            <person name="Brinkmann H."/>
            <person name="Rohde M."/>
            <person name="Jarek M."/>
            <person name="Friedl T."/>
            <person name="Seufert S."/>
            <person name="Schumacher M."/>
            <person name="Overmann J."/>
            <person name="Neumann-Schaal M."/>
            <person name="Petersen J."/>
        </authorList>
    </citation>
    <scope>NUCLEOTIDE SEQUENCE [LARGE SCALE GENOMIC DNA]</scope>
    <source>
        <strain evidence="2 3">SAG 1403-4b</strain>
    </source>
</reference>
<keyword evidence="3" id="KW-1185">Reference proteome</keyword>
<comment type="caution">
    <text evidence="2">The sequence shown here is derived from an EMBL/GenBank/DDBJ whole genome shotgun (WGS) entry which is preliminary data.</text>
</comment>
<accession>A0A3S1CQB9</accession>
<dbReference type="PANTHER" id="PTHR33221">
    <property type="entry name" value="WINGED HELIX-TURN-HELIX TRANSCRIPTIONAL REGULATOR, RRF2 FAMILY"/>
    <property type="match status" value="1"/>
</dbReference>
<dbReference type="InterPro" id="IPR036390">
    <property type="entry name" value="WH_DNA-bd_sf"/>
</dbReference>
<dbReference type="Pfam" id="PF02082">
    <property type="entry name" value="Rrf2"/>
    <property type="match status" value="1"/>
</dbReference>
<dbReference type="NCBIfam" id="TIGR00738">
    <property type="entry name" value="rrf2_super"/>
    <property type="match status" value="1"/>
</dbReference>
<dbReference type="SUPFAM" id="SSF46785">
    <property type="entry name" value="Winged helix' DNA-binding domain"/>
    <property type="match status" value="1"/>
</dbReference>
<dbReference type="Proteomes" id="UP000276103">
    <property type="component" value="Unassembled WGS sequence"/>
</dbReference>
<gene>
    <name evidence="2" type="ORF">DSM107003_25570</name>
</gene>
<proteinExistence type="predicted"/>
<dbReference type="GO" id="GO:0003700">
    <property type="term" value="F:DNA-binding transcription factor activity"/>
    <property type="evidence" value="ECO:0007669"/>
    <property type="project" value="TreeGrafter"/>
</dbReference>
<dbReference type="GO" id="GO:0003677">
    <property type="term" value="F:DNA binding"/>
    <property type="evidence" value="ECO:0007669"/>
    <property type="project" value="UniProtKB-KW"/>
</dbReference>